<dbReference type="EMBL" id="CACRSS010000021">
    <property type="protein sequence ID" value="VYT25228.1"/>
    <property type="molecule type" value="Genomic_DNA"/>
</dbReference>
<accession>A0A6N2V506</accession>
<dbReference type="RefSeq" id="WP_180971114.1">
    <property type="nucleotide sequence ID" value="NZ_CACRSS010000021.1"/>
</dbReference>
<evidence type="ECO:0000256" key="3">
    <source>
        <dbReference type="ARBA" id="ARBA00022723"/>
    </source>
</evidence>
<gene>
    <name evidence="4" type="primary">gspA_2</name>
    <name evidence="4" type="ORF">AMLFYP55_01308</name>
</gene>
<protein>
    <submittedName>
        <fullName evidence="4">General stress protein A</fullName>
    </submittedName>
</protein>
<dbReference type="InterPro" id="IPR029044">
    <property type="entry name" value="Nucleotide-diphossugar_trans"/>
</dbReference>
<evidence type="ECO:0000256" key="1">
    <source>
        <dbReference type="ARBA" id="ARBA00022676"/>
    </source>
</evidence>
<dbReference type="PANTHER" id="PTHR13778">
    <property type="entry name" value="GLYCOSYLTRANSFERASE 8 DOMAIN-CONTAINING PROTEIN"/>
    <property type="match status" value="1"/>
</dbReference>
<dbReference type="Gene3D" id="3.90.550.10">
    <property type="entry name" value="Spore Coat Polysaccharide Biosynthesis Protein SpsA, Chain A"/>
    <property type="match status" value="1"/>
</dbReference>
<dbReference type="SUPFAM" id="SSF53448">
    <property type="entry name" value="Nucleotide-diphospho-sugar transferases"/>
    <property type="match status" value="1"/>
</dbReference>
<reference evidence="4" key="1">
    <citation type="submission" date="2019-11" db="EMBL/GenBank/DDBJ databases">
        <authorList>
            <person name="Feng L."/>
        </authorList>
    </citation>
    <scope>NUCLEOTIDE SEQUENCE</scope>
    <source>
        <strain evidence="4">AMuciniphilaLFYP55</strain>
    </source>
</reference>
<evidence type="ECO:0000313" key="4">
    <source>
        <dbReference type="EMBL" id="VYT25228.1"/>
    </source>
</evidence>
<organism evidence="4">
    <name type="scientific">Akkermansia muciniphila</name>
    <dbReference type="NCBI Taxonomy" id="239935"/>
    <lineage>
        <taxon>Bacteria</taxon>
        <taxon>Pseudomonadati</taxon>
        <taxon>Verrucomicrobiota</taxon>
        <taxon>Verrucomicrobiia</taxon>
        <taxon>Verrucomicrobiales</taxon>
        <taxon>Akkermansiaceae</taxon>
        <taxon>Akkermansia</taxon>
    </lineage>
</organism>
<proteinExistence type="predicted"/>
<dbReference type="GO" id="GO:0046872">
    <property type="term" value="F:metal ion binding"/>
    <property type="evidence" value="ECO:0007669"/>
    <property type="project" value="UniProtKB-KW"/>
</dbReference>
<dbReference type="Pfam" id="PF01501">
    <property type="entry name" value="Glyco_transf_8"/>
    <property type="match status" value="1"/>
</dbReference>
<evidence type="ECO:0000256" key="2">
    <source>
        <dbReference type="ARBA" id="ARBA00022679"/>
    </source>
</evidence>
<dbReference type="AlphaFoldDB" id="A0A6N2V506"/>
<keyword evidence="1" id="KW-0328">Glycosyltransferase</keyword>
<keyword evidence="3" id="KW-0479">Metal-binding</keyword>
<dbReference type="InterPro" id="IPR002495">
    <property type="entry name" value="Glyco_trans_8"/>
</dbReference>
<keyword evidence="2" id="KW-0808">Transferase</keyword>
<dbReference type="CDD" id="cd04194">
    <property type="entry name" value="GT8_A4GalT_like"/>
    <property type="match status" value="1"/>
</dbReference>
<dbReference type="InterPro" id="IPR050748">
    <property type="entry name" value="Glycosyltrans_8_dom-fam"/>
</dbReference>
<dbReference type="GO" id="GO:0016757">
    <property type="term" value="F:glycosyltransferase activity"/>
    <property type="evidence" value="ECO:0007669"/>
    <property type="project" value="UniProtKB-KW"/>
</dbReference>
<sequence length="366" mass="41824">MPSSLSAAPPTAFHAAAAPPAIDVMFAVTSAWTVCLAVTLHSLARHSNPERNYRLWVVHDGLEEENMQELDKAVSGYPNATLQFMTIPGKLEQMLRRRDVKRFSALAYARLLAPSLFPRHSRIVYLDADTVLDADVAELYDTDLCGAAVGAVRDTAVLSSLVAGYPRRQLRKLQPLGLHDPFHYFNSGVLVLDLDRMREEDAEVRLLHVIEEHNELLEHPDQDALNIVFHRQIFPLPVEWNYHFQFELGKNGLEEACAGTEFAGVSNIHATCSWKLFHMIGSKKPWLFPEKSEEYIVSAAVWWKPAMETASLRPHLSQLLEEFTQWTRRQLRHNQWHLPFSFGNGFRKRKARINLLKRLLRVFEGV</sequence>
<dbReference type="PANTHER" id="PTHR13778:SF47">
    <property type="entry name" value="LIPOPOLYSACCHARIDE 1,3-GALACTOSYLTRANSFERASE"/>
    <property type="match status" value="1"/>
</dbReference>
<name>A0A6N2V506_9BACT</name>